<dbReference type="EC" id="1.13.12.16" evidence="4"/>
<gene>
    <name evidence="4" type="ORF">CNECB9_5060002</name>
</gene>
<reference evidence="4" key="1">
    <citation type="submission" date="2016-09" db="EMBL/GenBank/DDBJ databases">
        <authorList>
            <person name="Capua I."/>
            <person name="De Benedictis P."/>
            <person name="Joannis T."/>
            <person name="Lombin L.H."/>
            <person name="Cattoli G."/>
        </authorList>
    </citation>
    <scope>NUCLEOTIDE SEQUENCE</scope>
    <source>
        <strain evidence="4">B9</strain>
    </source>
</reference>
<dbReference type="SUPFAM" id="SSF51412">
    <property type="entry name" value="Inosine monophosphate dehydrogenase (IMPDH)"/>
    <property type="match status" value="1"/>
</dbReference>
<dbReference type="SUPFAM" id="SSF52096">
    <property type="entry name" value="ClpP/crotonase"/>
    <property type="match status" value="1"/>
</dbReference>
<evidence type="ECO:0000256" key="1">
    <source>
        <dbReference type="ARBA" id="ARBA00022630"/>
    </source>
</evidence>
<dbReference type="PANTHER" id="PTHR32332:SF20">
    <property type="entry name" value="2-NITROPROPANE DIOXYGENASE-LIKE PROTEIN"/>
    <property type="match status" value="1"/>
</dbReference>
<keyword evidence="1" id="KW-0285">Flavoprotein</keyword>
<dbReference type="AlphaFoldDB" id="A0A1K0INL0"/>
<dbReference type="EMBL" id="FMSH01000453">
    <property type="protein sequence ID" value="SCU91236.1"/>
    <property type="molecule type" value="Genomic_DNA"/>
</dbReference>
<dbReference type="PANTHER" id="PTHR32332">
    <property type="entry name" value="2-NITROPROPANE DIOXYGENASE"/>
    <property type="match status" value="1"/>
</dbReference>
<dbReference type="Pfam" id="PF03060">
    <property type="entry name" value="NMO"/>
    <property type="match status" value="1"/>
</dbReference>
<dbReference type="Gene3D" id="3.90.226.10">
    <property type="entry name" value="2-enoyl-CoA Hydratase, Chain A, domain 1"/>
    <property type="match status" value="1"/>
</dbReference>
<evidence type="ECO:0000313" key="4">
    <source>
        <dbReference type="EMBL" id="SCU91236.1"/>
    </source>
</evidence>
<keyword evidence="3 4" id="KW-0560">Oxidoreductase</keyword>
<dbReference type="InterPro" id="IPR013785">
    <property type="entry name" value="Aldolase_TIM"/>
</dbReference>
<dbReference type="CDD" id="cd06558">
    <property type="entry name" value="crotonase-like"/>
    <property type="match status" value="1"/>
</dbReference>
<dbReference type="InterPro" id="IPR029045">
    <property type="entry name" value="ClpP/crotonase-like_dom_sf"/>
</dbReference>
<evidence type="ECO:0000256" key="3">
    <source>
        <dbReference type="ARBA" id="ARBA00023002"/>
    </source>
</evidence>
<organism evidence="4">
    <name type="scientific">Cupriavidus necator</name>
    <name type="common">Alcaligenes eutrophus</name>
    <name type="synonym">Ralstonia eutropha</name>
    <dbReference type="NCBI Taxonomy" id="106590"/>
    <lineage>
        <taxon>Bacteria</taxon>
        <taxon>Pseudomonadati</taxon>
        <taxon>Pseudomonadota</taxon>
        <taxon>Betaproteobacteria</taxon>
        <taxon>Burkholderiales</taxon>
        <taxon>Burkholderiaceae</taxon>
        <taxon>Cupriavidus</taxon>
    </lineage>
</organism>
<accession>A0A1K0INL0</accession>
<evidence type="ECO:0000256" key="2">
    <source>
        <dbReference type="ARBA" id="ARBA00022643"/>
    </source>
</evidence>
<name>A0A1K0INL0_CUPNE</name>
<dbReference type="InterPro" id="IPR001753">
    <property type="entry name" value="Enoyl-CoA_hydra/iso"/>
</dbReference>
<dbReference type="InterPro" id="IPR004136">
    <property type="entry name" value="NMO"/>
</dbReference>
<dbReference type="Pfam" id="PF00378">
    <property type="entry name" value="ECH_1"/>
    <property type="match status" value="1"/>
</dbReference>
<protein>
    <submittedName>
        <fullName evidence="4">Nitronate monooxygenase (Modular protein)</fullName>
        <ecNumber evidence="4">1.13.12.16</ecNumber>
    </submittedName>
</protein>
<proteinExistence type="predicted"/>
<sequence length="482" mass="50586">MSTFLNYEQDGHVVTLTMNDPERRNPLTGNTAVEEFVAAIDRIDGDASVRAVILTGAGTAFCSGGNVAGMARHASGEVPGTEIRQDYRRGIQRLPLARFNLEVPVIAAVNGAAIGAGLDLACMCDIRIASEQAKFAAATGVQGLKATRMHAAFHTRITELLSIRHPILLGGMHHLGESRIVAAMVNAGAMGFITARSFESPGALRDDLRRCRDLTGGKPFGVNLTLARRPEHNRNVQAWIDVALDEGVRCFETAGGSPEGLVEPIHQGGGIVLHKCPSVRHALSAERLGVDAVTLVGMEEGGHPGANQLPTFVNGAYALAKLRVPLLLGGGIGNGRQIAAALAMGADGVVMGSRFMVAAEIRAHAALKQRIVESDQHCSTAILGTLGDTWRVLANDTAREVQRLEAAGARSHAEFGDLILSSRTRQRVYADGEVDAGIVSLGPAGGFCDAIAPAAQIVAGLMWEASQAAAAFTATFSGRCTD</sequence>
<dbReference type="Gene3D" id="3.20.20.70">
    <property type="entry name" value="Aldolase class I"/>
    <property type="match status" value="1"/>
</dbReference>
<keyword evidence="4" id="KW-0503">Monooxygenase</keyword>
<dbReference type="CDD" id="cd04730">
    <property type="entry name" value="NPD_like"/>
    <property type="match status" value="1"/>
</dbReference>
<dbReference type="GO" id="GO:0018580">
    <property type="term" value="F:nitronate monooxygenase activity"/>
    <property type="evidence" value="ECO:0007669"/>
    <property type="project" value="UniProtKB-EC"/>
</dbReference>
<keyword evidence="2" id="KW-0288">FMN</keyword>